<dbReference type="Proteomes" id="UP000887540">
    <property type="component" value="Unplaced"/>
</dbReference>
<keyword evidence="3" id="KW-0812">Transmembrane</keyword>
<dbReference type="GO" id="GO:0006897">
    <property type="term" value="P:endocytosis"/>
    <property type="evidence" value="ECO:0007669"/>
    <property type="project" value="TreeGrafter"/>
</dbReference>
<protein>
    <submittedName>
        <fullName evidence="6">SSD domain-containing protein</fullName>
    </submittedName>
</protein>
<dbReference type="InterPro" id="IPR053958">
    <property type="entry name" value="HMGCR/SNAP/NPC1-like_SSD"/>
</dbReference>
<comment type="similarity">
    <text evidence="1">Belongs to the patched family.</text>
</comment>
<feature type="transmembrane region" description="Helical" evidence="3">
    <location>
        <begin position="283"/>
        <end position="308"/>
    </location>
</feature>
<keyword evidence="5" id="KW-1185">Reference proteome</keyword>
<evidence type="ECO:0000313" key="5">
    <source>
        <dbReference type="Proteomes" id="UP000887540"/>
    </source>
</evidence>
<dbReference type="AlphaFoldDB" id="A0A914E4K5"/>
<feature type="transmembrane region" description="Helical" evidence="3">
    <location>
        <begin position="173"/>
        <end position="194"/>
    </location>
</feature>
<dbReference type="Gene3D" id="1.20.1640.10">
    <property type="entry name" value="Multidrug efflux transporter AcrB transmembrane domain"/>
    <property type="match status" value="2"/>
</dbReference>
<dbReference type="GO" id="GO:0030659">
    <property type="term" value="C:cytoplasmic vesicle membrane"/>
    <property type="evidence" value="ECO:0007669"/>
    <property type="project" value="TreeGrafter"/>
</dbReference>
<dbReference type="GO" id="GO:0018996">
    <property type="term" value="P:molting cycle, collagen and cuticulin-based cuticle"/>
    <property type="evidence" value="ECO:0007669"/>
    <property type="project" value="TreeGrafter"/>
</dbReference>
<dbReference type="InterPro" id="IPR000731">
    <property type="entry name" value="SSD"/>
</dbReference>
<evidence type="ECO:0000259" key="4">
    <source>
        <dbReference type="PROSITE" id="PS50156"/>
    </source>
</evidence>
<evidence type="ECO:0000256" key="2">
    <source>
        <dbReference type="SAM" id="MobiDB-lite"/>
    </source>
</evidence>
<dbReference type="WBParaSite" id="ACRNAN_scaffold547.g8433.t1">
    <property type="protein sequence ID" value="ACRNAN_scaffold547.g8433.t1"/>
    <property type="gene ID" value="ACRNAN_scaffold547.g8433"/>
</dbReference>
<name>A0A914E4K5_9BILA</name>
<sequence length="827" mass="93395">MIMNIQDDKGRNYSLLCHRSSRANGCSKHPILYALEDPEPLLTVLFMARYPMLRFANISIDNAVVFGTVTTAEKSKGDKYGNKPILKALAIRLVYILTPLDEVDGWIKKFVELVSKLQIPDAKLFYTSSISLAKEMERNGELIMPYMPWMVAILILFCMLACSTMDSVRSQPWIGLGAMFNATLAVCAATSTLIYLNYPFLHMILIMPFLIISIGVDNMFLMLRNWQIAYLKSPKPPETSSESDAILVSAISDVSVSLLVTSLTDGLSFSVGSWSDFIAVRVFCTYCALAVLYMFLFQVTFLNAVMVLHCRRETAKRNWLCCFKTSPLMPEDGLFRALCCTHRWNYDGHKNSSKSKNSKKFYTVAKIMEHWLTKILTLLIYLVYLSVSVNYILQLPLGLDLKLLFPDDSYAAEELRAQERLFTDYGAFCFAVVNTTTLTLHERHNRKKILQLYEKLTSGLMVSKGEFWLETFENNFKPNSSIDSEKEFLRALIHFLETPAYLKYRSDIKFNTTGHIVAIKVIMRLRMLGTKYDAPRTEFLRRVMKNSGLDGFVYDTSFLLVDQQKITYQNVVGNIIIAIAIMLIISALLIPRPVSAMAIALSILSINVGVVGALSAVGTRLDIISMITIIMSIGFSVDYTTHITFHFLVYRNRRLEQALCVVAYPIFQAAASTIVGVAILGIVPSYMIRTFVFTVIFVVILGFFHALLFMPVLLVTVVPDTEYLTPYHPSDELKKKCQQVPSFENSIPSLQNVITNKRMQCYMIEEEPSTYSISSETDYGSESDIYATSETPTFGSTSSSLDSSQNSQIPASEELTTRKIRTSHVYI</sequence>
<dbReference type="PANTHER" id="PTHR10796">
    <property type="entry name" value="PATCHED-RELATED"/>
    <property type="match status" value="1"/>
</dbReference>
<feature type="compositionally biased region" description="Low complexity" evidence="2">
    <location>
        <begin position="796"/>
        <end position="807"/>
    </location>
</feature>
<feature type="transmembrane region" description="Helical" evidence="3">
    <location>
        <begin position="662"/>
        <end position="683"/>
    </location>
</feature>
<evidence type="ECO:0000256" key="1">
    <source>
        <dbReference type="ARBA" id="ARBA00005585"/>
    </source>
</evidence>
<feature type="transmembrane region" description="Helical" evidence="3">
    <location>
        <begin position="375"/>
        <end position="393"/>
    </location>
</feature>
<organism evidence="5 6">
    <name type="scientific">Acrobeloides nanus</name>
    <dbReference type="NCBI Taxonomy" id="290746"/>
    <lineage>
        <taxon>Eukaryota</taxon>
        <taxon>Metazoa</taxon>
        <taxon>Ecdysozoa</taxon>
        <taxon>Nematoda</taxon>
        <taxon>Chromadorea</taxon>
        <taxon>Rhabditida</taxon>
        <taxon>Tylenchina</taxon>
        <taxon>Cephalobomorpha</taxon>
        <taxon>Cephaloboidea</taxon>
        <taxon>Cephalobidae</taxon>
        <taxon>Acrobeloides</taxon>
    </lineage>
</organism>
<evidence type="ECO:0000256" key="3">
    <source>
        <dbReference type="SAM" id="Phobius"/>
    </source>
</evidence>
<dbReference type="GO" id="GO:0005886">
    <property type="term" value="C:plasma membrane"/>
    <property type="evidence" value="ECO:0007669"/>
    <property type="project" value="TreeGrafter"/>
</dbReference>
<feature type="transmembrane region" description="Helical" evidence="3">
    <location>
        <begin position="571"/>
        <end position="590"/>
    </location>
</feature>
<feature type="transmembrane region" description="Helical" evidence="3">
    <location>
        <begin position="143"/>
        <end position="161"/>
    </location>
</feature>
<reference evidence="6" key="1">
    <citation type="submission" date="2022-11" db="UniProtKB">
        <authorList>
            <consortium name="WormBaseParasite"/>
        </authorList>
    </citation>
    <scope>IDENTIFICATION</scope>
</reference>
<keyword evidence="3" id="KW-1133">Transmembrane helix</keyword>
<feature type="transmembrane region" description="Helical" evidence="3">
    <location>
        <begin position="690"/>
        <end position="714"/>
    </location>
</feature>
<dbReference type="PANTHER" id="PTHR10796:SF96">
    <property type="entry name" value="PATCHED-RELATED PROTEIN 9"/>
    <property type="match status" value="1"/>
</dbReference>
<feature type="transmembrane region" description="Helical" evidence="3">
    <location>
        <begin position="629"/>
        <end position="650"/>
    </location>
</feature>
<accession>A0A914E4K5</accession>
<feature type="domain" description="SSD" evidence="4">
    <location>
        <begin position="141"/>
        <end position="308"/>
    </location>
</feature>
<dbReference type="PROSITE" id="PS50156">
    <property type="entry name" value="SSD"/>
    <property type="match status" value="1"/>
</dbReference>
<proteinExistence type="inferred from homology"/>
<keyword evidence="3" id="KW-0472">Membrane</keyword>
<dbReference type="Pfam" id="PF12349">
    <property type="entry name" value="Sterol-sensing"/>
    <property type="match status" value="1"/>
</dbReference>
<feature type="region of interest" description="Disordered" evidence="2">
    <location>
        <begin position="791"/>
        <end position="814"/>
    </location>
</feature>
<evidence type="ECO:0000313" key="6">
    <source>
        <dbReference type="WBParaSite" id="ACRNAN_scaffold547.g8433.t1"/>
    </source>
</evidence>
<dbReference type="SUPFAM" id="SSF82866">
    <property type="entry name" value="Multidrug efflux transporter AcrB transmembrane domain"/>
    <property type="match status" value="2"/>
</dbReference>
<feature type="transmembrane region" description="Helical" evidence="3">
    <location>
        <begin position="200"/>
        <end position="223"/>
    </location>
</feature>
<dbReference type="InterPro" id="IPR051697">
    <property type="entry name" value="Patched_domain-protein"/>
</dbReference>
<feature type="transmembrane region" description="Helical" evidence="3">
    <location>
        <begin position="596"/>
        <end position="617"/>
    </location>
</feature>